<dbReference type="Proteomes" id="UP000267027">
    <property type="component" value="Unassembled WGS sequence"/>
</dbReference>
<keyword evidence="4" id="KW-0472">Membrane</keyword>
<accession>A0A0R3PID7</accession>
<dbReference type="Gene3D" id="1.20.1250.20">
    <property type="entry name" value="MFS general substrate transporter like domains"/>
    <property type="match status" value="1"/>
</dbReference>
<dbReference type="InterPro" id="IPR000109">
    <property type="entry name" value="POT_fam"/>
</dbReference>
<organism evidence="7">
    <name type="scientific">Angiostrongylus costaricensis</name>
    <name type="common">Nematode worm</name>
    <dbReference type="NCBI Taxonomy" id="334426"/>
    <lineage>
        <taxon>Eukaryota</taxon>
        <taxon>Metazoa</taxon>
        <taxon>Ecdysozoa</taxon>
        <taxon>Nematoda</taxon>
        <taxon>Chromadorea</taxon>
        <taxon>Rhabditida</taxon>
        <taxon>Rhabditina</taxon>
        <taxon>Rhabditomorpha</taxon>
        <taxon>Strongyloidea</taxon>
        <taxon>Metastrongylidae</taxon>
        <taxon>Angiostrongylus</taxon>
    </lineage>
</organism>
<dbReference type="WBParaSite" id="ACOC_0000411401-mRNA-1">
    <property type="protein sequence ID" value="ACOC_0000411401-mRNA-1"/>
    <property type="gene ID" value="ACOC_0000411401"/>
</dbReference>
<dbReference type="GO" id="GO:0016020">
    <property type="term" value="C:membrane"/>
    <property type="evidence" value="ECO:0007669"/>
    <property type="project" value="UniProtKB-SubCell"/>
</dbReference>
<dbReference type="Pfam" id="PF00854">
    <property type="entry name" value="PTR2"/>
    <property type="match status" value="2"/>
</dbReference>
<evidence type="ECO:0000256" key="2">
    <source>
        <dbReference type="ARBA" id="ARBA00022692"/>
    </source>
</evidence>
<evidence type="ECO:0000256" key="3">
    <source>
        <dbReference type="ARBA" id="ARBA00022989"/>
    </source>
</evidence>
<gene>
    <name evidence="5" type="ORF">ACOC_LOCUS4115</name>
</gene>
<sequence length="276" mass="30178">MWRLQLCNVTPLRKMSVGGLLAAASFIMAGLLQLEVNKTMEPPPATGRVYVQRIGNISRAYPLLRVGDSTPIIGDLPVGRTEVDAGMYNIGEGSELHRLNLTVPGKGYVIGLRESDNSSLRITTFMYAIEKTDNGGSRLYFIVPQGNAGRVFVVNYKNQIVASQHLKSGNFVDIRPAFFDNGEYTLYYGMGCEGTSCPSKIKFTALMGSVTVLHLDGNSNEGNYHVLVRPNTVSILWVVPQFIVITLGEVLLSVTGLEFAYSQSAPSMKSFLQVSQ</sequence>
<dbReference type="InterPro" id="IPR036259">
    <property type="entry name" value="MFS_trans_sf"/>
</dbReference>
<comment type="subcellular location">
    <subcellularLocation>
        <location evidence="1">Membrane</location>
        <topology evidence="1">Multi-pass membrane protein</topology>
    </subcellularLocation>
</comment>
<evidence type="ECO:0000313" key="7">
    <source>
        <dbReference type="WBParaSite" id="ACOC_0000411401-mRNA-1"/>
    </source>
</evidence>
<evidence type="ECO:0000313" key="6">
    <source>
        <dbReference type="Proteomes" id="UP000267027"/>
    </source>
</evidence>
<keyword evidence="3" id="KW-1133">Transmembrane helix</keyword>
<protein>
    <submittedName>
        <fullName evidence="7">DUF2846 domain-containing protein</fullName>
    </submittedName>
</protein>
<dbReference type="EMBL" id="UYYA01002075">
    <property type="protein sequence ID" value="VDM55700.1"/>
    <property type="molecule type" value="Genomic_DNA"/>
</dbReference>
<proteinExistence type="predicted"/>
<keyword evidence="2" id="KW-0812">Transmembrane</keyword>
<evidence type="ECO:0000256" key="1">
    <source>
        <dbReference type="ARBA" id="ARBA00004141"/>
    </source>
</evidence>
<dbReference type="OrthoDB" id="205993at2759"/>
<reference evidence="5 6" key="2">
    <citation type="submission" date="2018-11" db="EMBL/GenBank/DDBJ databases">
        <authorList>
            <consortium name="Pathogen Informatics"/>
        </authorList>
    </citation>
    <scope>NUCLEOTIDE SEQUENCE [LARGE SCALE GENOMIC DNA]</scope>
    <source>
        <strain evidence="5 6">Costa Rica</strain>
    </source>
</reference>
<keyword evidence="6" id="KW-1185">Reference proteome</keyword>
<evidence type="ECO:0000256" key="4">
    <source>
        <dbReference type="ARBA" id="ARBA00023136"/>
    </source>
</evidence>
<evidence type="ECO:0000313" key="5">
    <source>
        <dbReference type="EMBL" id="VDM55700.1"/>
    </source>
</evidence>
<dbReference type="GO" id="GO:0022857">
    <property type="term" value="F:transmembrane transporter activity"/>
    <property type="evidence" value="ECO:0007669"/>
    <property type="project" value="InterPro"/>
</dbReference>
<reference evidence="7" key="1">
    <citation type="submission" date="2017-02" db="UniProtKB">
        <authorList>
            <consortium name="WormBaseParasite"/>
        </authorList>
    </citation>
    <scope>IDENTIFICATION</scope>
</reference>
<dbReference type="OMA" id="NFVDIRP"/>
<name>A0A0R3PID7_ANGCS</name>
<dbReference type="AlphaFoldDB" id="A0A0R3PID7"/>